<keyword evidence="2" id="KW-1133">Transmembrane helix</keyword>
<gene>
    <name evidence="6" type="ORF">CCR75_003067</name>
</gene>
<evidence type="ECO:0000256" key="2">
    <source>
        <dbReference type="SAM" id="Phobius"/>
    </source>
</evidence>
<evidence type="ECO:0000313" key="6">
    <source>
        <dbReference type="EMBL" id="TDH74477.1"/>
    </source>
</evidence>
<feature type="transmembrane region" description="Helical" evidence="2">
    <location>
        <begin position="285"/>
        <end position="306"/>
    </location>
</feature>
<dbReference type="Proteomes" id="UP000294530">
    <property type="component" value="Unassembled WGS sequence"/>
</dbReference>
<evidence type="ECO:0000256" key="3">
    <source>
        <dbReference type="SAM" id="SignalP"/>
    </source>
</evidence>
<feature type="compositionally biased region" description="Polar residues" evidence="1">
    <location>
        <begin position="222"/>
        <end position="246"/>
    </location>
</feature>
<feature type="domain" description="EGF-like" evidence="4 5">
    <location>
        <begin position="146"/>
        <end position="157"/>
    </location>
</feature>
<feature type="signal peptide" evidence="3">
    <location>
        <begin position="1"/>
        <end position="20"/>
    </location>
</feature>
<dbReference type="AlphaFoldDB" id="A0A976IMA2"/>
<dbReference type="KEGG" id="blac:94346835"/>
<feature type="region of interest" description="Disordered" evidence="1">
    <location>
        <begin position="199"/>
        <end position="279"/>
    </location>
</feature>
<feature type="chain" id="PRO_5037859896" description="EGF-like domain-containing protein" evidence="3">
    <location>
        <begin position="21"/>
        <end position="347"/>
    </location>
</feature>
<keyword evidence="2" id="KW-0472">Membrane</keyword>
<protein>
    <recommendedName>
        <fullName evidence="4 5">EGF-like domain-containing protein</fullName>
    </recommendedName>
</protein>
<feature type="compositionally biased region" description="Low complexity" evidence="1">
    <location>
        <begin position="199"/>
        <end position="215"/>
    </location>
</feature>
<dbReference type="PROSITE" id="PS00022">
    <property type="entry name" value="EGF_1"/>
    <property type="match status" value="1"/>
</dbReference>
<accession>A0A976IMA2</accession>
<dbReference type="OrthoDB" id="283575at2759"/>
<comment type="caution">
    <text evidence="6">The sequence shown here is derived from an EMBL/GenBank/DDBJ whole genome shotgun (WGS) entry which is preliminary data.</text>
</comment>
<sequence>MEYFAVCLLVFLVLQGFAKAQSDTVTCTTPADCAWGETCVAGDSETSVQACVPPTICGGASMGNCPSDSSGELACLWRPIDDCTGGCAILNGNRGLYKCVSILRCDAYYGGSFCSDSCSVNGVRCNGHGSCNMMATNDAGMPVFGCTCDVGYSGEKCDTITSSFTFSNNTPSNGNTGSLSGGQDNEFSVGFLHFGSDDSQSDNSLSGGSDSSSLDALKRSNADSNTTHNSSLLRSDQSDQNASDKSSLGKAKGDDPSNSTAASSSSTEETTDSASTSSQNGLQSGVVVLIVLLSTFFLVGTVIMLVQLRRKKRKVEEEYANALAFTHENDGSRDPAFGLTTLSSISL</sequence>
<dbReference type="InterPro" id="IPR000742">
    <property type="entry name" value="EGF"/>
</dbReference>
<keyword evidence="3" id="KW-0732">Signal</keyword>
<evidence type="ECO:0000259" key="4">
    <source>
        <dbReference type="PROSITE" id="PS00022"/>
    </source>
</evidence>
<reference evidence="6 7" key="1">
    <citation type="journal article" date="2021" name="Genome Biol.">
        <title>AFLAP: assembly-free linkage analysis pipeline using k-mers from genome sequencing data.</title>
        <authorList>
            <person name="Fletcher K."/>
            <person name="Zhang L."/>
            <person name="Gil J."/>
            <person name="Han R."/>
            <person name="Cavanaugh K."/>
            <person name="Michelmore R."/>
        </authorList>
    </citation>
    <scope>NUCLEOTIDE SEQUENCE [LARGE SCALE GENOMIC DNA]</scope>
    <source>
        <strain evidence="6 7">SF5</strain>
    </source>
</reference>
<feature type="compositionally biased region" description="Low complexity" evidence="1">
    <location>
        <begin position="257"/>
        <end position="278"/>
    </location>
</feature>
<dbReference type="Gene3D" id="2.10.25.10">
    <property type="entry name" value="Laminin"/>
    <property type="match status" value="1"/>
</dbReference>
<dbReference type="GeneID" id="94346835"/>
<dbReference type="RefSeq" id="XP_067823975.1">
    <property type="nucleotide sequence ID" value="XM_067961164.1"/>
</dbReference>
<evidence type="ECO:0000256" key="1">
    <source>
        <dbReference type="SAM" id="MobiDB-lite"/>
    </source>
</evidence>
<keyword evidence="2" id="KW-0812">Transmembrane</keyword>
<proteinExistence type="predicted"/>
<name>A0A976IMA2_BRELC</name>
<organism evidence="6 7">
    <name type="scientific">Bremia lactucae</name>
    <name type="common">Lettuce downy mildew</name>
    <dbReference type="NCBI Taxonomy" id="4779"/>
    <lineage>
        <taxon>Eukaryota</taxon>
        <taxon>Sar</taxon>
        <taxon>Stramenopiles</taxon>
        <taxon>Oomycota</taxon>
        <taxon>Peronosporomycetes</taxon>
        <taxon>Peronosporales</taxon>
        <taxon>Peronosporaceae</taxon>
        <taxon>Bremia</taxon>
    </lineage>
</organism>
<evidence type="ECO:0000259" key="5">
    <source>
        <dbReference type="PROSITE" id="PS01186"/>
    </source>
</evidence>
<evidence type="ECO:0000313" key="7">
    <source>
        <dbReference type="Proteomes" id="UP000294530"/>
    </source>
</evidence>
<dbReference type="EMBL" id="SHOA02000011">
    <property type="protein sequence ID" value="TDH74477.1"/>
    <property type="molecule type" value="Genomic_DNA"/>
</dbReference>
<dbReference type="PROSITE" id="PS01186">
    <property type="entry name" value="EGF_2"/>
    <property type="match status" value="1"/>
</dbReference>
<keyword evidence="7" id="KW-1185">Reference proteome</keyword>